<proteinExistence type="predicted"/>
<dbReference type="Gene3D" id="3.40.50.300">
    <property type="entry name" value="P-loop containing nucleotide triphosphate hydrolases"/>
    <property type="match status" value="2"/>
</dbReference>
<name>A0ABT6N4D1_9SPHN</name>
<dbReference type="PANTHER" id="PTHR32114">
    <property type="entry name" value="ABC TRANSPORTER ABCH.3"/>
    <property type="match status" value="1"/>
</dbReference>
<sequence length="1025" mass="109892">MRPIRLTISAFGPYAGTEQVDFREATDAGLFGIYGPTGSGKSSIFSAMTFALFGEGAKREQSIATMRSGHADADQPTEVSLLFEIGERRYYIRRQPDQTRPKKRGDGETTESHKAWLFDATEVPVEEVTADNCGVVLAETKVGEVARLVKELLGYGVEQFRQIVLLPQGRFERFLVADSNERVAILRELFDVSVYRRIAERMKEQAASARRDFDDGHRIMAQRLADAGFASTDELETGIAEAGVTVDDRRAKAVLAETAARDAEKAHLEAERIEGLFAGVERADRRMAELEEGRPAIEALEVVVARAQKAQRAVDLETRVTELRRAHGNAVVEEERIREAARLATEKHAQFEAAAVRERREAEQIDGLLVRAAEVERHRAALVGAGDLKADHEAKHGKLDVAQTGFDRADAEKTRLDGLVASLAGRIDSAQKANVRRSDLTANLATAVGEQREAKAHADAGRKASEAKTGLDGLVKAHADALALVGPLRDQAADAERAFIGAQAQVLADMHLVDGEPCPVCGSAEHPSPARGEGDPRRLETEMRSAREASDAAVRRESLAEAAVKAAGDALADRQADLALLPQPRIGLKEADAEVARLKSEIATLGTATDVADLETQSAEAKRLLGIATTDLAAALDGLQRAKTDEAVSARSYADAIESVPVPLRAEGAVDEEARKIAGAVTKLREKLAEAEDGLRKAATDRDTAAAKVAGAVDAVAKAEVEATKAVTAFGSRLTELELDPDQYAVGREAIPHIAAHEARIGAFRKDFALSDAQAAAARASVGGLERPDTVATAGARDVARGEAATARGVAADAEAARKVLEDLRGSLRDQLERLAKLEEESGPLRALAEAFVGDNVMRTPLETFAIGAMFDHVLDAANLRLDPMTAGRYRLVRDVESVGGRTKRGLDIRVHDIQTGRAREISTLSGGETFIAALSLALGLSDIVEMSHGRIRLDTIFIDEGFGSLDTENDGGTLDLVLQVLQEIVGKSRAVGLISHVPLVQQAVPNGFSIVKTVDGSRVERRVA</sequence>
<keyword evidence="1" id="KW-0175">Coiled coil</keyword>
<evidence type="ECO:0000256" key="1">
    <source>
        <dbReference type="SAM" id="Coils"/>
    </source>
</evidence>
<evidence type="ECO:0000313" key="3">
    <source>
        <dbReference type="EMBL" id="MDH7639973.1"/>
    </source>
</evidence>
<comment type="caution">
    <text evidence="3">The sequence shown here is derived from an EMBL/GenBank/DDBJ whole genome shotgun (WGS) entry which is preliminary data.</text>
</comment>
<feature type="domain" description="Rad50/SbcC-type AAA" evidence="2">
    <location>
        <begin position="5"/>
        <end position="196"/>
    </location>
</feature>
<dbReference type="EMBL" id="JARYGZ010000002">
    <property type="protein sequence ID" value="MDH7639973.1"/>
    <property type="molecule type" value="Genomic_DNA"/>
</dbReference>
<dbReference type="InterPro" id="IPR038729">
    <property type="entry name" value="Rad50/SbcC_AAA"/>
</dbReference>
<feature type="coiled-coil region" evidence="1">
    <location>
        <begin position="814"/>
        <end position="841"/>
    </location>
</feature>
<accession>A0ABT6N4D1</accession>
<dbReference type="SUPFAM" id="SSF52540">
    <property type="entry name" value="P-loop containing nucleoside triphosphate hydrolases"/>
    <property type="match status" value="1"/>
</dbReference>
<protein>
    <submittedName>
        <fullName evidence="3">SMC family ATPase</fullName>
    </submittedName>
</protein>
<dbReference type="PANTHER" id="PTHR32114:SF2">
    <property type="entry name" value="ABC TRANSPORTER ABCH.3"/>
    <property type="match status" value="1"/>
</dbReference>
<dbReference type="InterPro" id="IPR027417">
    <property type="entry name" value="P-loop_NTPase"/>
</dbReference>
<dbReference type="Pfam" id="PF13476">
    <property type="entry name" value="AAA_23"/>
    <property type="match status" value="1"/>
</dbReference>
<evidence type="ECO:0000313" key="4">
    <source>
        <dbReference type="Proteomes" id="UP001160625"/>
    </source>
</evidence>
<dbReference type="Proteomes" id="UP001160625">
    <property type="component" value="Unassembled WGS sequence"/>
</dbReference>
<evidence type="ECO:0000259" key="2">
    <source>
        <dbReference type="Pfam" id="PF13476"/>
    </source>
</evidence>
<gene>
    <name evidence="3" type="ORF">QGN17_14650</name>
</gene>
<reference evidence="3" key="1">
    <citation type="submission" date="2023-04" db="EMBL/GenBank/DDBJ databases">
        <title>Sphingomonas sp. MAHUQ-71 isolated from rice field.</title>
        <authorList>
            <person name="Huq M.A."/>
        </authorList>
    </citation>
    <scope>NUCLEOTIDE SEQUENCE</scope>
    <source>
        <strain evidence="3">MAHUQ-71</strain>
    </source>
</reference>
<keyword evidence="4" id="KW-1185">Reference proteome</keyword>
<dbReference type="Pfam" id="PF13558">
    <property type="entry name" value="SbcC_Walker_B"/>
    <property type="match status" value="1"/>
</dbReference>
<dbReference type="RefSeq" id="WP_281045337.1">
    <property type="nucleotide sequence ID" value="NZ_JARYGZ010000002.1"/>
</dbReference>
<organism evidence="3 4">
    <name type="scientific">Sphingomonas oryzagri</name>
    <dbReference type="NCBI Taxonomy" id="3042314"/>
    <lineage>
        <taxon>Bacteria</taxon>
        <taxon>Pseudomonadati</taxon>
        <taxon>Pseudomonadota</taxon>
        <taxon>Alphaproteobacteria</taxon>
        <taxon>Sphingomonadales</taxon>
        <taxon>Sphingomonadaceae</taxon>
        <taxon>Sphingomonas</taxon>
    </lineage>
</organism>